<dbReference type="Proteomes" id="UP000193244">
    <property type="component" value="Unassembled WGS sequence"/>
</dbReference>
<dbReference type="RefSeq" id="WP_085483916.1">
    <property type="nucleotide sequence ID" value="NZ_FXAY01000002.1"/>
</dbReference>
<proteinExistence type="predicted"/>
<name>A0A1X7J8R7_9MICO</name>
<sequence length="104" mass="10767">MNTSSLINQVNESLATLGAGPFMTDSSTDSETGAVVTGRLDGRVLRIEFVEEGSGDGPEKGHRVDVVDDVSGEKLGTGRGDSTFADAISSHNWGGTVEALKQLG</sequence>
<accession>A0A1X7J8R7</accession>
<protein>
    <submittedName>
        <fullName evidence="1">Uncharacterized protein</fullName>
    </submittedName>
</protein>
<keyword evidence="2" id="KW-1185">Reference proteome</keyword>
<dbReference type="OrthoDB" id="5115180at2"/>
<evidence type="ECO:0000313" key="1">
    <source>
        <dbReference type="EMBL" id="SMG23891.1"/>
    </source>
</evidence>
<organism evidence="1 2">
    <name type="scientific">Agreia pratensis</name>
    <dbReference type="NCBI Taxonomy" id="150121"/>
    <lineage>
        <taxon>Bacteria</taxon>
        <taxon>Bacillati</taxon>
        <taxon>Actinomycetota</taxon>
        <taxon>Actinomycetes</taxon>
        <taxon>Micrococcales</taxon>
        <taxon>Microbacteriaceae</taxon>
        <taxon>Agreia</taxon>
    </lineage>
</organism>
<dbReference type="AlphaFoldDB" id="A0A1X7J8R7"/>
<dbReference type="EMBL" id="FXAY01000002">
    <property type="protein sequence ID" value="SMG23891.1"/>
    <property type="molecule type" value="Genomic_DNA"/>
</dbReference>
<reference evidence="2" key="1">
    <citation type="submission" date="2017-04" db="EMBL/GenBank/DDBJ databases">
        <authorList>
            <person name="Varghese N."/>
            <person name="Submissions S."/>
        </authorList>
    </citation>
    <scope>NUCLEOTIDE SEQUENCE [LARGE SCALE GENOMIC DNA]</scope>
    <source>
        <strain evidence="2">VKM Ac-2510</strain>
    </source>
</reference>
<gene>
    <name evidence="1" type="ORF">SAMN06296010_1130</name>
</gene>
<evidence type="ECO:0000313" key="2">
    <source>
        <dbReference type="Proteomes" id="UP000193244"/>
    </source>
</evidence>